<comment type="catalytic activity">
    <reaction evidence="8">
        <text>fluoride(in) = fluoride(out)</text>
        <dbReference type="Rhea" id="RHEA:76159"/>
        <dbReference type="ChEBI" id="CHEBI:17051"/>
    </reaction>
    <physiologicalReaction direction="left-to-right" evidence="8">
        <dbReference type="Rhea" id="RHEA:76160"/>
    </physiologicalReaction>
</comment>
<evidence type="ECO:0000256" key="3">
    <source>
        <dbReference type="ARBA" id="ARBA00022692"/>
    </source>
</evidence>
<feature type="binding site" evidence="10">
    <location>
        <position position="82"/>
    </location>
    <ligand>
        <name>Na(+)</name>
        <dbReference type="ChEBI" id="CHEBI:29101"/>
        <note>structural</note>
    </ligand>
</feature>
<dbReference type="Proteomes" id="UP000062645">
    <property type="component" value="Chromosome"/>
</dbReference>
<evidence type="ECO:0000256" key="7">
    <source>
        <dbReference type="ARBA" id="ARBA00035120"/>
    </source>
</evidence>
<dbReference type="OrthoDB" id="9815830at2"/>
<evidence type="ECO:0000256" key="10">
    <source>
        <dbReference type="HAMAP-Rule" id="MF_00454"/>
    </source>
</evidence>
<dbReference type="PANTHER" id="PTHR28259">
    <property type="entry name" value="FLUORIDE EXPORT PROTEIN 1-RELATED"/>
    <property type="match status" value="1"/>
</dbReference>
<evidence type="ECO:0000256" key="5">
    <source>
        <dbReference type="ARBA" id="ARBA00023136"/>
    </source>
</evidence>
<proteinExistence type="inferred from homology"/>
<feature type="binding site" evidence="10">
    <location>
        <position position="85"/>
    </location>
    <ligand>
        <name>Na(+)</name>
        <dbReference type="ChEBI" id="CHEBI:29101"/>
        <note>structural</note>
    </ligand>
</feature>
<keyword evidence="4 10" id="KW-1133">Transmembrane helix</keyword>
<dbReference type="PANTHER" id="PTHR28259:SF1">
    <property type="entry name" value="FLUORIDE EXPORT PROTEIN 1-RELATED"/>
    <property type="match status" value="1"/>
</dbReference>
<feature type="transmembrane region" description="Helical" evidence="10">
    <location>
        <begin position="12"/>
        <end position="32"/>
    </location>
</feature>
<keyword evidence="10" id="KW-0915">Sodium</keyword>
<dbReference type="NCBIfam" id="TIGR00494">
    <property type="entry name" value="crcB"/>
    <property type="match status" value="1"/>
</dbReference>
<dbReference type="RefSeq" id="WP_062292104.1">
    <property type="nucleotide sequence ID" value="NZ_CP012036.1"/>
</dbReference>
<evidence type="ECO:0000256" key="9">
    <source>
        <dbReference type="ARBA" id="ARBA00049940"/>
    </source>
</evidence>
<dbReference type="GO" id="GO:0046872">
    <property type="term" value="F:metal ion binding"/>
    <property type="evidence" value="ECO:0007669"/>
    <property type="project" value="UniProtKB-KW"/>
</dbReference>
<keyword evidence="10" id="KW-0813">Transport</keyword>
<sequence>MLQNLVLRNSLGISLGAIAGALSRYYLGLWFTQLFGQAFPYSTLIINVSGCFLMGLFTMLVLGRLIVISPEIRLVVTTGFLGAYTTFSTYELDVVKLLEKQSLEMSLIYWLISPVLSLLGLLLGNKIAEFMQGKKEL</sequence>
<dbReference type="InterPro" id="IPR003691">
    <property type="entry name" value="FluC"/>
</dbReference>
<evidence type="ECO:0000256" key="6">
    <source>
        <dbReference type="ARBA" id="ARBA00023303"/>
    </source>
</evidence>
<evidence type="ECO:0000256" key="1">
    <source>
        <dbReference type="ARBA" id="ARBA00004651"/>
    </source>
</evidence>
<dbReference type="Pfam" id="PF02537">
    <property type="entry name" value="CRCB"/>
    <property type="match status" value="1"/>
</dbReference>
<keyword evidence="10" id="KW-0479">Metal-binding</keyword>
<keyword evidence="6 10" id="KW-0407">Ion channel</keyword>
<reference evidence="11 12" key="2">
    <citation type="journal article" date="2016" name="Genome Announc.">
        <title>Draft Genome Sequence of the N2-Fixing Cyanobacterium Nostoc piscinale CENA21, Isolated from the Brazilian Amazon Floodplain.</title>
        <authorList>
            <person name="Leao T."/>
            <person name="Guimaraes P.I."/>
            <person name="de Melo A.G."/>
            <person name="Ramos R.T."/>
            <person name="Leao P.N."/>
            <person name="Silva A."/>
            <person name="Fiore M.F."/>
            <person name="Schneider M.P."/>
        </authorList>
    </citation>
    <scope>NUCLEOTIDE SEQUENCE [LARGE SCALE GENOMIC DNA]</scope>
    <source>
        <strain evidence="11 12">CENA21</strain>
    </source>
</reference>
<dbReference type="KEGG" id="npz:ACX27_11150"/>
<accession>A0A0M4TUG8</accession>
<dbReference type="PATRIC" id="fig|224013.5.peg.2694"/>
<reference evidence="12" key="1">
    <citation type="submission" date="2015-07" db="EMBL/GenBank/DDBJ databases">
        <title>Genome Of Nitrogen-Fixing Cyanobacterium Nostoc piscinale CENA21 From Solimoes/Amazon River Floodplain Sediments And Comparative Genomics To Uncover Biosynthetic Natural Products Potential.</title>
        <authorList>
            <person name="Leao T.F."/>
            <person name="Leao P.N."/>
            <person name="Guimaraes P.I."/>
            <person name="de Melo A.G.C."/>
            <person name="Ramos R.T.J."/>
            <person name="Silva A."/>
            <person name="Fiore M.F."/>
            <person name="Schneider M.P.C."/>
        </authorList>
    </citation>
    <scope>NUCLEOTIDE SEQUENCE [LARGE SCALE GENOMIC DNA]</scope>
    <source>
        <strain evidence="12">CENA21</strain>
    </source>
</reference>
<keyword evidence="10" id="KW-0406">Ion transport</keyword>
<feature type="transmembrane region" description="Helical" evidence="10">
    <location>
        <begin position="107"/>
        <end position="125"/>
    </location>
</feature>
<keyword evidence="12" id="KW-1185">Reference proteome</keyword>
<dbReference type="AlphaFoldDB" id="A0A0M4TUG8"/>
<comment type="subcellular location">
    <subcellularLocation>
        <location evidence="1 10">Cell membrane</location>
        <topology evidence="1 10">Multi-pass membrane protein</topology>
    </subcellularLocation>
</comment>
<organism evidence="11 12">
    <name type="scientific">Nostoc piscinale CENA21</name>
    <dbReference type="NCBI Taxonomy" id="224013"/>
    <lineage>
        <taxon>Bacteria</taxon>
        <taxon>Bacillati</taxon>
        <taxon>Cyanobacteriota</taxon>
        <taxon>Cyanophyceae</taxon>
        <taxon>Nostocales</taxon>
        <taxon>Nostocaceae</taxon>
        <taxon>Nostoc</taxon>
    </lineage>
</organism>
<name>A0A0M4TUG8_9NOSO</name>
<evidence type="ECO:0000256" key="4">
    <source>
        <dbReference type="ARBA" id="ARBA00022989"/>
    </source>
</evidence>
<protein>
    <recommendedName>
        <fullName evidence="10">Fluoride-specific ion channel FluC</fullName>
    </recommendedName>
</protein>
<dbReference type="EMBL" id="CP012036">
    <property type="protein sequence ID" value="ALF53269.1"/>
    <property type="molecule type" value="Genomic_DNA"/>
</dbReference>
<dbReference type="GO" id="GO:0140114">
    <property type="term" value="P:cellular detoxification of fluoride"/>
    <property type="evidence" value="ECO:0007669"/>
    <property type="project" value="UniProtKB-UniRule"/>
</dbReference>
<gene>
    <name evidence="10" type="primary">fluC</name>
    <name evidence="10" type="synonym">crcB</name>
    <name evidence="11" type="ORF">ACX27_11150</name>
</gene>
<dbReference type="GO" id="GO:0062054">
    <property type="term" value="F:fluoride channel activity"/>
    <property type="evidence" value="ECO:0007669"/>
    <property type="project" value="UniProtKB-UniRule"/>
</dbReference>
<evidence type="ECO:0000313" key="11">
    <source>
        <dbReference type="EMBL" id="ALF53269.1"/>
    </source>
</evidence>
<evidence type="ECO:0000256" key="8">
    <source>
        <dbReference type="ARBA" id="ARBA00035585"/>
    </source>
</evidence>
<comment type="function">
    <text evidence="9 10">Fluoride-specific ion channel. Important for reducing fluoride concentration in the cell, thus reducing its toxicity.</text>
</comment>
<keyword evidence="5 10" id="KW-0472">Membrane</keyword>
<evidence type="ECO:0000256" key="2">
    <source>
        <dbReference type="ARBA" id="ARBA00022475"/>
    </source>
</evidence>
<comment type="similarity">
    <text evidence="7 10">Belongs to the fluoride channel Fluc/FEX (TC 1.A.43) family.</text>
</comment>
<feature type="transmembrane region" description="Helical" evidence="10">
    <location>
        <begin position="38"/>
        <end position="62"/>
    </location>
</feature>
<dbReference type="GO" id="GO:0005886">
    <property type="term" value="C:plasma membrane"/>
    <property type="evidence" value="ECO:0007669"/>
    <property type="project" value="UniProtKB-SubCell"/>
</dbReference>
<feature type="transmembrane region" description="Helical" evidence="10">
    <location>
        <begin position="74"/>
        <end position="92"/>
    </location>
</feature>
<dbReference type="HAMAP" id="MF_00454">
    <property type="entry name" value="FluC"/>
    <property type="match status" value="1"/>
</dbReference>
<keyword evidence="3 10" id="KW-0812">Transmembrane</keyword>
<keyword evidence="2 10" id="KW-1003">Cell membrane</keyword>
<evidence type="ECO:0000313" key="12">
    <source>
        <dbReference type="Proteomes" id="UP000062645"/>
    </source>
</evidence>
<comment type="activity regulation">
    <text evidence="10">Na(+) is not transported, but it plays an essential structural role and its presence is essential for fluoride channel function.</text>
</comment>